<dbReference type="AlphaFoldDB" id="A0A1E3P4W7"/>
<dbReference type="OrthoDB" id="10262287at2759"/>
<proteinExistence type="inferred from homology"/>
<dbReference type="InterPro" id="IPR043127">
    <property type="entry name" value="Sec-1-like_dom3a"/>
</dbReference>
<evidence type="ECO:0000313" key="2">
    <source>
        <dbReference type="EMBL" id="ODQ60358.1"/>
    </source>
</evidence>
<dbReference type="Gene3D" id="3.40.50.1910">
    <property type="match status" value="2"/>
</dbReference>
<dbReference type="EMBL" id="KV454210">
    <property type="protein sequence ID" value="ODQ60358.1"/>
    <property type="molecule type" value="Genomic_DNA"/>
</dbReference>
<evidence type="ECO:0000256" key="1">
    <source>
        <dbReference type="ARBA" id="ARBA00009884"/>
    </source>
</evidence>
<gene>
    <name evidence="2" type="ORF">WICANDRAFT_78958</name>
</gene>
<dbReference type="InterPro" id="IPR001619">
    <property type="entry name" value="Sec1-like"/>
</dbReference>
<dbReference type="Proteomes" id="UP000094112">
    <property type="component" value="Unassembled WGS sequence"/>
</dbReference>
<dbReference type="InterPro" id="IPR043155">
    <property type="entry name" value="VPS33_dom3b"/>
</dbReference>
<dbReference type="STRING" id="683960.A0A1E3P4W7"/>
<dbReference type="Pfam" id="PF00995">
    <property type="entry name" value="Sec1"/>
    <property type="match status" value="1"/>
</dbReference>
<dbReference type="RefSeq" id="XP_019039565.1">
    <property type="nucleotide sequence ID" value="XM_019184813.1"/>
</dbReference>
<protein>
    <recommendedName>
        <fullName evidence="4">Sec1-like protein</fullName>
    </recommendedName>
</protein>
<accession>A0A1E3P4W7</accession>
<dbReference type="InterPro" id="IPR043154">
    <property type="entry name" value="Sec-1-like_dom1"/>
</dbReference>
<sequence length="592" mass="67875">MSEPLNSLLKSLNTHPKSLVIEKSLSTAINFITPFSKLKELANIQNVYWFNDPLTVSSSNSTTFLIKSNLSNIPILSQRIHELISNDPTHKINVITTLDYFKSFKHELNKIGIYGELQSLTSWNLYIHDPTSNSIQLYISELNSLYLYKTPNIPYKLANWLNEYLIINPNLQITHILSKGLNSSKFTSIFKNLRNDYKNSLSPLEKKLESRIEKGLYGSSSNNSGKQTDLIVLERNLDFLSVLLNQLSYSGLIDEVYDIDINTIKLDSTTYLDSENDSIYNSLKFMNFGIACDYLNNEAKSLQLQYDELNNLNDLSHIKNFVDKLNELELLKKQVSNHTKISEEILNKLQTSDESSNYNTLLEFQQDILFANLSYSNIISKIIELINYQEYQLYDILRLISITSIVNNGLRERDYITLNNEILESFGFKYFQLLQNLIKIGLITIRGDPSIIKNFNNLNSKLKLTSDIDDDPNNPSEPSFAYRGYIPLISRILQNSIHPNKRSSWSHLDLNSLLLGKTIDEELTQDNIGLGGLLQKNDSMVIIVMIGGLTYSELATIKFVERQFKEKYGINKKFMVLTDSFINAKDLFDSNL</sequence>
<dbReference type="GeneID" id="30202059"/>
<dbReference type="Gene3D" id="3.40.50.2060">
    <property type="match status" value="1"/>
</dbReference>
<keyword evidence="3" id="KW-1185">Reference proteome</keyword>
<dbReference type="PANTHER" id="PTHR11679">
    <property type="entry name" value="VESICLE PROTEIN SORTING-ASSOCIATED"/>
    <property type="match status" value="1"/>
</dbReference>
<name>A0A1E3P4W7_WICAA</name>
<dbReference type="InterPro" id="IPR036045">
    <property type="entry name" value="Sec1-like_sf"/>
</dbReference>
<evidence type="ECO:0008006" key="4">
    <source>
        <dbReference type="Google" id="ProtNLM"/>
    </source>
</evidence>
<organism evidence="2 3">
    <name type="scientific">Wickerhamomyces anomalus (strain ATCC 58044 / CBS 1984 / NCYC 433 / NRRL Y-366-8)</name>
    <name type="common">Yeast</name>
    <name type="synonym">Hansenula anomala</name>
    <dbReference type="NCBI Taxonomy" id="683960"/>
    <lineage>
        <taxon>Eukaryota</taxon>
        <taxon>Fungi</taxon>
        <taxon>Dikarya</taxon>
        <taxon>Ascomycota</taxon>
        <taxon>Saccharomycotina</taxon>
        <taxon>Saccharomycetes</taxon>
        <taxon>Phaffomycetales</taxon>
        <taxon>Wickerhamomycetaceae</taxon>
        <taxon>Wickerhamomyces</taxon>
    </lineage>
</organism>
<dbReference type="Gene3D" id="3.90.830.10">
    <property type="entry name" value="Syntaxin Binding Protein 1, Chain A, domain 2"/>
    <property type="match status" value="1"/>
</dbReference>
<dbReference type="GO" id="GO:0016192">
    <property type="term" value="P:vesicle-mediated transport"/>
    <property type="evidence" value="ECO:0007669"/>
    <property type="project" value="InterPro"/>
</dbReference>
<comment type="similarity">
    <text evidence="1">Belongs to the STXBP/unc-18/SEC1 family.</text>
</comment>
<dbReference type="InterPro" id="IPR027482">
    <property type="entry name" value="Sec1-like_dom2"/>
</dbReference>
<evidence type="ECO:0000313" key="3">
    <source>
        <dbReference type="Proteomes" id="UP000094112"/>
    </source>
</evidence>
<dbReference type="Gene3D" id="1.25.40.850">
    <property type="match status" value="1"/>
</dbReference>
<reference evidence="2 3" key="1">
    <citation type="journal article" date="2016" name="Proc. Natl. Acad. Sci. U.S.A.">
        <title>Comparative genomics of biotechnologically important yeasts.</title>
        <authorList>
            <person name="Riley R."/>
            <person name="Haridas S."/>
            <person name="Wolfe K.H."/>
            <person name="Lopes M.R."/>
            <person name="Hittinger C.T."/>
            <person name="Goeker M."/>
            <person name="Salamov A.A."/>
            <person name="Wisecaver J.H."/>
            <person name="Long T.M."/>
            <person name="Calvey C.H."/>
            <person name="Aerts A.L."/>
            <person name="Barry K.W."/>
            <person name="Choi C."/>
            <person name="Clum A."/>
            <person name="Coughlan A.Y."/>
            <person name="Deshpande S."/>
            <person name="Douglass A.P."/>
            <person name="Hanson S.J."/>
            <person name="Klenk H.-P."/>
            <person name="LaButti K.M."/>
            <person name="Lapidus A."/>
            <person name="Lindquist E.A."/>
            <person name="Lipzen A.M."/>
            <person name="Meier-Kolthoff J.P."/>
            <person name="Ohm R.A."/>
            <person name="Otillar R.P."/>
            <person name="Pangilinan J.L."/>
            <person name="Peng Y."/>
            <person name="Rokas A."/>
            <person name="Rosa C.A."/>
            <person name="Scheuner C."/>
            <person name="Sibirny A.A."/>
            <person name="Slot J.C."/>
            <person name="Stielow J.B."/>
            <person name="Sun H."/>
            <person name="Kurtzman C.P."/>
            <person name="Blackwell M."/>
            <person name="Grigoriev I.V."/>
            <person name="Jeffries T.W."/>
        </authorList>
    </citation>
    <scope>NUCLEOTIDE SEQUENCE [LARGE SCALE GENOMIC DNA]</scope>
    <source>
        <strain evidence="3">ATCC 58044 / CBS 1984 / NCYC 433 / NRRL Y-366-8</strain>
    </source>
</reference>
<dbReference type="SUPFAM" id="SSF56815">
    <property type="entry name" value="Sec1/munc18-like (SM) proteins"/>
    <property type="match status" value="1"/>
</dbReference>